<dbReference type="EMBL" id="JANJQO010000040">
    <property type="protein sequence ID" value="KAJ2983205.1"/>
    <property type="molecule type" value="Genomic_DNA"/>
</dbReference>
<protein>
    <submittedName>
        <fullName evidence="1">Uncharacterized protein</fullName>
    </submittedName>
</protein>
<dbReference type="Proteomes" id="UP001143910">
    <property type="component" value="Unassembled WGS sequence"/>
</dbReference>
<sequence length="583" mass="63311">MATKNATPRRCMKIRYEEKHQGPVMDLTTFALSNPPKDIDSPLIFDANALRRKLSWSKYASTMKRIAVALRGIGIANQDCVGLLSTNDLYYYVVAHGAIAAGAAFAGVPTFVKKAELATAIGVADIGVLFVSAEFLDMALCAAQAVTTPPRIIVFDPPGTEQGSYSGPRDSLSKMLISADESLFVNANEGTDPTVQTAYRLFTSGTTGSVKAVEVSHATHIKRIMSTLRKVPPVPPGSESEEQRLSLQIIGMYHVSGLVASERAFLGQWVLHVSSESDGARVLDMVHSLGITDMRLSSGIMNDLVKLVRDGNSSRDSLKSLQRAVLGGSPCRKESLDEFAQILPEKASIVMGYGSTESWAISFALYDKNWVAGCCGRSPPTIEVQIVNPDTGEAVAHGTAGEVCVRSEKVITKYYNNPVATESIFLAPPSDAGWLRTGDKGFINQATRQIFLVGRYKEIFKVRYEEVSPSEVESQLCRHPSVSDCYVTSQPARWDETDNECVAYVVRRKGTELSAQEVVDYVASALSPHKAPTGAVVFCEAIPRIHLDKVVKSQVEAVGWLEGSAKLLQVLTHEEKNESRAST</sequence>
<organism evidence="1 2">
    <name type="scientific">Zarea fungicola</name>
    <dbReference type="NCBI Taxonomy" id="93591"/>
    <lineage>
        <taxon>Eukaryota</taxon>
        <taxon>Fungi</taxon>
        <taxon>Dikarya</taxon>
        <taxon>Ascomycota</taxon>
        <taxon>Pezizomycotina</taxon>
        <taxon>Sordariomycetes</taxon>
        <taxon>Hypocreomycetidae</taxon>
        <taxon>Hypocreales</taxon>
        <taxon>Cordycipitaceae</taxon>
        <taxon>Zarea</taxon>
    </lineage>
</organism>
<evidence type="ECO:0000313" key="1">
    <source>
        <dbReference type="EMBL" id="KAJ2983205.1"/>
    </source>
</evidence>
<reference evidence="1" key="1">
    <citation type="submission" date="2022-08" db="EMBL/GenBank/DDBJ databases">
        <title>Genome Sequence of Lecanicillium fungicola.</title>
        <authorList>
            <person name="Buettner E."/>
        </authorList>
    </citation>
    <scope>NUCLEOTIDE SEQUENCE</scope>
    <source>
        <strain evidence="1">Babe33</strain>
    </source>
</reference>
<evidence type="ECO:0000313" key="2">
    <source>
        <dbReference type="Proteomes" id="UP001143910"/>
    </source>
</evidence>
<accession>A0ACC1NV58</accession>
<proteinExistence type="predicted"/>
<comment type="caution">
    <text evidence="1">The sequence shown here is derived from an EMBL/GenBank/DDBJ whole genome shotgun (WGS) entry which is preliminary data.</text>
</comment>
<keyword evidence="2" id="KW-1185">Reference proteome</keyword>
<gene>
    <name evidence="1" type="ORF">NQ176_g863</name>
</gene>
<name>A0ACC1NV58_9HYPO</name>